<evidence type="ECO:0000313" key="2">
    <source>
        <dbReference type="Proteomes" id="UP000292547"/>
    </source>
</evidence>
<gene>
    <name evidence="1" type="ORF">D0Z67_14835</name>
</gene>
<organism evidence="1 2">
    <name type="scientific">Streptomyces seoulensis</name>
    <dbReference type="NCBI Taxonomy" id="73044"/>
    <lineage>
        <taxon>Bacteria</taxon>
        <taxon>Bacillati</taxon>
        <taxon>Actinomycetota</taxon>
        <taxon>Actinomycetes</taxon>
        <taxon>Kitasatosporales</taxon>
        <taxon>Streptomycetaceae</taxon>
        <taxon>Streptomyces</taxon>
    </lineage>
</organism>
<dbReference type="EMBL" id="CP032229">
    <property type="protein sequence ID" value="QBJ91435.1"/>
    <property type="molecule type" value="Genomic_DNA"/>
</dbReference>
<dbReference type="KEGG" id="sseo:D0Z67_14835"/>
<protein>
    <submittedName>
        <fullName evidence="1">Uncharacterized protein</fullName>
    </submittedName>
</protein>
<dbReference type="Proteomes" id="UP000292547">
    <property type="component" value="Chromosome"/>
</dbReference>
<name>A0A4P6TV40_STRSO</name>
<proteinExistence type="predicted"/>
<keyword evidence="2" id="KW-1185">Reference proteome</keyword>
<sequence>MQALAVVKGLPGAIGDLTFTLDDPAPLDFEHRHRQLLAREHTRKLGDVGEHDDLPVLAECW</sequence>
<dbReference type="AlphaFoldDB" id="A0A4P6TV40"/>
<reference evidence="1 2" key="1">
    <citation type="submission" date="2018-08" db="EMBL/GenBank/DDBJ databases">
        <title>The complete genome sequence of Streptomyces seoulensis, a pioneer strain for nickel superoxide dismutase discovery.</title>
        <authorList>
            <person name="Shin J."/>
            <person name="Lee J.-S."/>
            <person name="Lee E.-J."/>
            <person name="Youn H.-D."/>
        </authorList>
    </citation>
    <scope>NUCLEOTIDE SEQUENCE [LARGE SCALE GENOMIC DNA]</scope>
    <source>
        <strain evidence="1 2">KCTC 9819</strain>
    </source>
</reference>
<evidence type="ECO:0000313" key="1">
    <source>
        <dbReference type="EMBL" id="QBJ91435.1"/>
    </source>
</evidence>
<accession>A0A4P6TV40</accession>